<dbReference type="SUPFAM" id="SSF56112">
    <property type="entry name" value="Protein kinase-like (PK-like)"/>
    <property type="match status" value="1"/>
</dbReference>
<dbReference type="Gene3D" id="1.10.510.10">
    <property type="entry name" value="Transferase(Phosphotransferase) domain 1"/>
    <property type="match status" value="1"/>
</dbReference>
<dbReference type="InterPro" id="IPR008271">
    <property type="entry name" value="Ser/Thr_kinase_AS"/>
</dbReference>
<sequence>MQASNAELHILSFSFFLDSLKKHNIKKNISQNLPEVKVSNPYKQVEKERILGKGGFGVVHQGKHKSNKFAIKQVECDHNDHTIWLDEPILPNSLIYQHIQTDIGGREQLFHELSDQRAYAPILYNVYGTCPSSSLQLSGNKHMISYVMDYVEGKDLQQLNVEWEKKYQKTDYYCQLCHIMNKIVFMFYDFNYALKISHNDIKPANIMVNTENNVYLIDFGSSSLFDFDQYLYGGSSKAYTPSFVPPEWLAKRPIQPKYNEKPFNKKFTDTFAQGSAKPDYTIYAIGISYLSLISSNEIFINVMNNYLIHARADAGIQEVTDFSFDLFDTWQLATRQGRMLDFLYQCLRVKSEQRIMLHDIHAVFHQCCLLTQMED</sequence>
<dbReference type="EMBL" id="CAJOBC010088160">
    <property type="protein sequence ID" value="CAF4365214.1"/>
    <property type="molecule type" value="Genomic_DNA"/>
</dbReference>
<comment type="caution">
    <text evidence="6">The sequence shown here is derived from an EMBL/GenBank/DDBJ whole genome shotgun (WGS) entry which is preliminary data.</text>
</comment>
<dbReference type="GO" id="GO:0005524">
    <property type="term" value="F:ATP binding"/>
    <property type="evidence" value="ECO:0007669"/>
    <property type="project" value="UniProtKB-UniRule"/>
</dbReference>
<dbReference type="OrthoDB" id="3205605at2759"/>
<comment type="similarity">
    <text evidence="4">Belongs to the protein kinase superfamily.</text>
</comment>
<gene>
    <name evidence="6" type="ORF">GPM918_LOCUS36800</name>
    <name evidence="7" type="ORF">SRO942_LOCUS37551</name>
</gene>
<evidence type="ECO:0000313" key="8">
    <source>
        <dbReference type="Proteomes" id="UP000663829"/>
    </source>
</evidence>
<dbReference type="GO" id="GO:0005634">
    <property type="term" value="C:nucleus"/>
    <property type="evidence" value="ECO:0007669"/>
    <property type="project" value="TreeGrafter"/>
</dbReference>
<dbReference type="GO" id="GO:0004674">
    <property type="term" value="F:protein serine/threonine kinase activity"/>
    <property type="evidence" value="ECO:0007669"/>
    <property type="project" value="UniProtKB-KW"/>
</dbReference>
<feature type="binding site" evidence="3">
    <location>
        <position position="72"/>
    </location>
    <ligand>
        <name>ATP</name>
        <dbReference type="ChEBI" id="CHEBI:30616"/>
    </ligand>
</feature>
<dbReference type="PANTHER" id="PTHR44167:SF24">
    <property type="entry name" value="SERINE_THREONINE-PROTEIN KINASE CHK2"/>
    <property type="match status" value="1"/>
</dbReference>
<dbReference type="PANTHER" id="PTHR44167">
    <property type="entry name" value="OVARIAN-SPECIFIC SERINE/THREONINE-PROTEIN KINASE LOK-RELATED"/>
    <property type="match status" value="1"/>
</dbReference>
<keyword evidence="4" id="KW-0418">Kinase</keyword>
<dbReference type="InterPro" id="IPR000719">
    <property type="entry name" value="Prot_kinase_dom"/>
</dbReference>
<evidence type="ECO:0000256" key="1">
    <source>
        <dbReference type="ARBA" id="ARBA00022741"/>
    </source>
</evidence>
<dbReference type="AlphaFoldDB" id="A0A815TAG0"/>
<evidence type="ECO:0000256" key="3">
    <source>
        <dbReference type="PROSITE-ProRule" id="PRU10141"/>
    </source>
</evidence>
<accession>A0A815TAG0</accession>
<evidence type="ECO:0000256" key="4">
    <source>
        <dbReference type="RuleBase" id="RU000304"/>
    </source>
</evidence>
<dbReference type="GO" id="GO:0044773">
    <property type="term" value="P:mitotic DNA damage checkpoint signaling"/>
    <property type="evidence" value="ECO:0007669"/>
    <property type="project" value="TreeGrafter"/>
</dbReference>
<dbReference type="InterPro" id="IPR011009">
    <property type="entry name" value="Kinase-like_dom_sf"/>
</dbReference>
<keyword evidence="1 3" id="KW-0547">Nucleotide-binding</keyword>
<dbReference type="Proteomes" id="UP000681722">
    <property type="component" value="Unassembled WGS sequence"/>
</dbReference>
<keyword evidence="8" id="KW-1185">Reference proteome</keyword>
<dbReference type="PROSITE" id="PS50011">
    <property type="entry name" value="PROTEIN_KINASE_DOM"/>
    <property type="match status" value="1"/>
</dbReference>
<dbReference type="PROSITE" id="PS00107">
    <property type="entry name" value="PROTEIN_KINASE_ATP"/>
    <property type="match status" value="1"/>
</dbReference>
<reference evidence="6" key="1">
    <citation type="submission" date="2021-02" db="EMBL/GenBank/DDBJ databases">
        <authorList>
            <person name="Nowell W R."/>
        </authorList>
    </citation>
    <scope>NUCLEOTIDE SEQUENCE</scope>
</reference>
<evidence type="ECO:0000259" key="5">
    <source>
        <dbReference type="PROSITE" id="PS50011"/>
    </source>
</evidence>
<feature type="non-terminal residue" evidence="6">
    <location>
        <position position="1"/>
    </location>
</feature>
<evidence type="ECO:0000313" key="7">
    <source>
        <dbReference type="EMBL" id="CAF4365214.1"/>
    </source>
</evidence>
<feature type="domain" description="Protein kinase" evidence="5">
    <location>
        <begin position="45"/>
        <end position="364"/>
    </location>
</feature>
<dbReference type="GO" id="GO:0005737">
    <property type="term" value="C:cytoplasm"/>
    <property type="evidence" value="ECO:0007669"/>
    <property type="project" value="TreeGrafter"/>
</dbReference>
<dbReference type="PROSITE" id="PS00108">
    <property type="entry name" value="PROTEIN_KINASE_ST"/>
    <property type="match status" value="1"/>
</dbReference>
<dbReference type="InterPro" id="IPR017441">
    <property type="entry name" value="Protein_kinase_ATP_BS"/>
</dbReference>
<dbReference type="EMBL" id="CAJNOQ010022635">
    <property type="protein sequence ID" value="CAF1503808.1"/>
    <property type="molecule type" value="Genomic_DNA"/>
</dbReference>
<keyword evidence="4" id="KW-0808">Transferase</keyword>
<name>A0A815TAG0_9BILA</name>
<organism evidence="6 8">
    <name type="scientific">Didymodactylos carnosus</name>
    <dbReference type="NCBI Taxonomy" id="1234261"/>
    <lineage>
        <taxon>Eukaryota</taxon>
        <taxon>Metazoa</taxon>
        <taxon>Spiralia</taxon>
        <taxon>Gnathifera</taxon>
        <taxon>Rotifera</taxon>
        <taxon>Eurotatoria</taxon>
        <taxon>Bdelloidea</taxon>
        <taxon>Philodinida</taxon>
        <taxon>Philodinidae</taxon>
        <taxon>Didymodactylos</taxon>
    </lineage>
</organism>
<keyword evidence="2 3" id="KW-0067">ATP-binding</keyword>
<evidence type="ECO:0000256" key="2">
    <source>
        <dbReference type="ARBA" id="ARBA00022840"/>
    </source>
</evidence>
<dbReference type="SMART" id="SM00220">
    <property type="entry name" value="S_TKc"/>
    <property type="match status" value="1"/>
</dbReference>
<dbReference type="Pfam" id="PF00069">
    <property type="entry name" value="Pkinase"/>
    <property type="match status" value="1"/>
</dbReference>
<dbReference type="Gene3D" id="3.30.200.20">
    <property type="entry name" value="Phosphorylase Kinase, domain 1"/>
    <property type="match status" value="1"/>
</dbReference>
<keyword evidence="4" id="KW-0723">Serine/threonine-protein kinase</keyword>
<proteinExistence type="inferred from homology"/>
<protein>
    <recommendedName>
        <fullName evidence="5">Protein kinase domain-containing protein</fullName>
    </recommendedName>
</protein>
<evidence type="ECO:0000313" key="6">
    <source>
        <dbReference type="EMBL" id="CAF1503808.1"/>
    </source>
</evidence>
<dbReference type="Proteomes" id="UP000663829">
    <property type="component" value="Unassembled WGS sequence"/>
</dbReference>